<dbReference type="Gramene" id="AET2Gv20725300.10">
    <property type="protein sequence ID" value="AET2Gv20725300.10"/>
    <property type="gene ID" value="AET2Gv20725300"/>
</dbReference>
<evidence type="ECO:0000313" key="1">
    <source>
        <dbReference type="EnsemblPlants" id="AET2Gv20725300.10"/>
    </source>
</evidence>
<name>A0A453C3U0_AEGTS</name>
<reference evidence="1" key="3">
    <citation type="journal article" date="2017" name="Nature">
        <title>Genome sequence of the progenitor of the wheat D genome Aegilops tauschii.</title>
        <authorList>
            <person name="Luo M.C."/>
            <person name="Gu Y.Q."/>
            <person name="Puiu D."/>
            <person name="Wang H."/>
            <person name="Twardziok S.O."/>
            <person name="Deal K.R."/>
            <person name="Huo N."/>
            <person name="Zhu T."/>
            <person name="Wang L."/>
            <person name="Wang Y."/>
            <person name="McGuire P.E."/>
            <person name="Liu S."/>
            <person name="Long H."/>
            <person name="Ramasamy R.K."/>
            <person name="Rodriguez J.C."/>
            <person name="Van S.L."/>
            <person name="Yuan L."/>
            <person name="Wang Z."/>
            <person name="Xia Z."/>
            <person name="Xiao L."/>
            <person name="Anderson O.D."/>
            <person name="Ouyang S."/>
            <person name="Liang Y."/>
            <person name="Zimin A.V."/>
            <person name="Pertea G."/>
            <person name="Qi P."/>
            <person name="Bennetzen J.L."/>
            <person name="Dai X."/>
            <person name="Dawson M.W."/>
            <person name="Muller H.G."/>
            <person name="Kugler K."/>
            <person name="Rivarola-Duarte L."/>
            <person name="Spannagl M."/>
            <person name="Mayer K.F.X."/>
            <person name="Lu F.H."/>
            <person name="Bevan M.W."/>
            <person name="Leroy P."/>
            <person name="Li P."/>
            <person name="You F.M."/>
            <person name="Sun Q."/>
            <person name="Liu Z."/>
            <person name="Lyons E."/>
            <person name="Wicker T."/>
            <person name="Salzberg S.L."/>
            <person name="Devos K.M."/>
            <person name="Dvorak J."/>
        </authorList>
    </citation>
    <scope>NUCLEOTIDE SEQUENCE [LARGE SCALE GENOMIC DNA]</scope>
    <source>
        <strain evidence="1">cv. AL8/78</strain>
    </source>
</reference>
<organism evidence="1 2">
    <name type="scientific">Aegilops tauschii subsp. strangulata</name>
    <name type="common">Goatgrass</name>
    <dbReference type="NCBI Taxonomy" id="200361"/>
    <lineage>
        <taxon>Eukaryota</taxon>
        <taxon>Viridiplantae</taxon>
        <taxon>Streptophyta</taxon>
        <taxon>Embryophyta</taxon>
        <taxon>Tracheophyta</taxon>
        <taxon>Spermatophyta</taxon>
        <taxon>Magnoliopsida</taxon>
        <taxon>Liliopsida</taxon>
        <taxon>Poales</taxon>
        <taxon>Poaceae</taxon>
        <taxon>BOP clade</taxon>
        <taxon>Pooideae</taxon>
        <taxon>Triticodae</taxon>
        <taxon>Triticeae</taxon>
        <taxon>Triticinae</taxon>
        <taxon>Aegilops</taxon>
    </lineage>
</organism>
<reference evidence="1" key="4">
    <citation type="submission" date="2019-03" db="UniProtKB">
        <authorList>
            <consortium name="EnsemblPlants"/>
        </authorList>
    </citation>
    <scope>IDENTIFICATION</scope>
</reference>
<reference evidence="2" key="2">
    <citation type="journal article" date="2017" name="Nat. Plants">
        <title>The Aegilops tauschii genome reveals multiple impacts of transposons.</title>
        <authorList>
            <person name="Zhao G."/>
            <person name="Zou C."/>
            <person name="Li K."/>
            <person name="Wang K."/>
            <person name="Li T."/>
            <person name="Gao L."/>
            <person name="Zhang X."/>
            <person name="Wang H."/>
            <person name="Yang Z."/>
            <person name="Liu X."/>
            <person name="Jiang W."/>
            <person name="Mao L."/>
            <person name="Kong X."/>
            <person name="Jiao Y."/>
            <person name="Jia J."/>
        </authorList>
    </citation>
    <scope>NUCLEOTIDE SEQUENCE [LARGE SCALE GENOMIC DNA]</scope>
    <source>
        <strain evidence="2">cv. AL8/78</strain>
    </source>
</reference>
<dbReference type="EnsemblPlants" id="AET2Gv20725300.10">
    <property type="protein sequence ID" value="AET2Gv20725300.10"/>
    <property type="gene ID" value="AET2Gv20725300"/>
</dbReference>
<sequence>MILLFMFFLFYLYRGSCSLKYIMLWDCLIHAYFFLSVCFIDRQHRIFLIKNLYGVGGTRILYRAAGPSGTLPCLLTQRTHWYWAYQPMGQKLELTSPAVHGSSMHSLTRVITYLLLGIKS</sequence>
<dbReference type="AlphaFoldDB" id="A0A453C3U0"/>
<proteinExistence type="predicted"/>
<protein>
    <submittedName>
        <fullName evidence="1">Uncharacterized protein</fullName>
    </submittedName>
</protein>
<reference evidence="1" key="5">
    <citation type="journal article" date="2021" name="G3 (Bethesda)">
        <title>Aegilops tauschii genome assembly Aet v5.0 features greater sequence contiguity and improved annotation.</title>
        <authorList>
            <person name="Wang L."/>
            <person name="Zhu T."/>
            <person name="Rodriguez J.C."/>
            <person name="Deal K.R."/>
            <person name="Dubcovsky J."/>
            <person name="McGuire P.E."/>
            <person name="Lux T."/>
            <person name="Spannagl M."/>
            <person name="Mayer K.F.X."/>
            <person name="Baldrich P."/>
            <person name="Meyers B.C."/>
            <person name="Huo N."/>
            <person name="Gu Y.Q."/>
            <person name="Zhou H."/>
            <person name="Devos K.M."/>
            <person name="Bennetzen J.L."/>
            <person name="Unver T."/>
            <person name="Budak H."/>
            <person name="Gulick P.J."/>
            <person name="Galiba G."/>
            <person name="Kalapos B."/>
            <person name="Nelson D.R."/>
            <person name="Li P."/>
            <person name="You F.M."/>
            <person name="Luo M.C."/>
            <person name="Dvorak J."/>
        </authorList>
    </citation>
    <scope>NUCLEOTIDE SEQUENCE [LARGE SCALE GENOMIC DNA]</scope>
    <source>
        <strain evidence="1">cv. AL8/78</strain>
    </source>
</reference>
<keyword evidence="2" id="KW-1185">Reference proteome</keyword>
<reference evidence="2" key="1">
    <citation type="journal article" date="2014" name="Science">
        <title>Ancient hybridizations among the ancestral genomes of bread wheat.</title>
        <authorList>
            <consortium name="International Wheat Genome Sequencing Consortium,"/>
            <person name="Marcussen T."/>
            <person name="Sandve S.R."/>
            <person name="Heier L."/>
            <person name="Spannagl M."/>
            <person name="Pfeifer M."/>
            <person name="Jakobsen K.S."/>
            <person name="Wulff B.B."/>
            <person name="Steuernagel B."/>
            <person name="Mayer K.F."/>
            <person name="Olsen O.A."/>
        </authorList>
    </citation>
    <scope>NUCLEOTIDE SEQUENCE [LARGE SCALE GENOMIC DNA]</scope>
    <source>
        <strain evidence="2">cv. AL8/78</strain>
    </source>
</reference>
<evidence type="ECO:0000313" key="2">
    <source>
        <dbReference type="Proteomes" id="UP000015105"/>
    </source>
</evidence>
<dbReference type="Proteomes" id="UP000015105">
    <property type="component" value="Chromosome 2D"/>
</dbReference>
<accession>A0A453C3U0</accession>